<name>A0ABX8W8M7_9LACO</name>
<dbReference type="Proteomes" id="UP000826550">
    <property type="component" value="Chromosome"/>
</dbReference>
<keyword evidence="2" id="KW-1185">Reference proteome</keyword>
<evidence type="ECO:0000313" key="1">
    <source>
        <dbReference type="EMBL" id="QYN53082.1"/>
    </source>
</evidence>
<dbReference type="EMBL" id="CP048268">
    <property type="protein sequence ID" value="QYN53082.1"/>
    <property type="molecule type" value="Genomic_DNA"/>
</dbReference>
<accession>A0ABX8W8M7</accession>
<sequence length="183" mass="21438">MSKALWKINEVGRPSFVNYVSDDYQLQENEFYGTFPKDKWKNVNNPGDEPDYLKFKYKNYLCEIKRPSLSLLHLCGYITLERDNKLYGKEWFEKEIQNLEVHGGITFAEPTKEGKWQIGFDCAHYDDVVPGSDVALFGSSDYSTCKDITYKDMWFVKSELMQLVDQIDCLNTKKDRYSNDSNN</sequence>
<evidence type="ECO:0000313" key="2">
    <source>
        <dbReference type="Proteomes" id="UP000826550"/>
    </source>
</evidence>
<proteinExistence type="predicted"/>
<organism evidence="1 2">
    <name type="scientific">Lactobacillus panisapium</name>
    <dbReference type="NCBI Taxonomy" id="2012495"/>
    <lineage>
        <taxon>Bacteria</taxon>
        <taxon>Bacillati</taxon>
        <taxon>Bacillota</taxon>
        <taxon>Bacilli</taxon>
        <taxon>Lactobacillales</taxon>
        <taxon>Lactobacillaceae</taxon>
        <taxon>Lactobacillus</taxon>
    </lineage>
</organism>
<reference evidence="1 2" key="1">
    <citation type="submission" date="2020-01" db="EMBL/GenBank/DDBJ databases">
        <title>Vast differences in strain-level diversity in the gut microbiota of two closely related honey bee species.</title>
        <authorList>
            <person name="Ellegaard K.M."/>
            <person name="Suenami S."/>
            <person name="Miyazaki R."/>
            <person name="Engel P."/>
        </authorList>
    </citation>
    <scope>NUCLEOTIDE SEQUENCE [LARGE SCALE GENOMIC DNA]</scope>
    <source>
        <strain evidence="1 2">ESL0416</strain>
    </source>
</reference>
<gene>
    <name evidence="1" type="ORF">GYM71_06455</name>
</gene>
<dbReference type="RefSeq" id="WP_220219882.1">
    <property type="nucleotide sequence ID" value="NZ_CP048268.1"/>
</dbReference>
<protein>
    <submittedName>
        <fullName evidence="1">Uncharacterized protein</fullName>
    </submittedName>
</protein>